<protein>
    <submittedName>
        <fullName evidence="1">Uncharacterized protein</fullName>
    </submittedName>
</protein>
<name>A0A4Y9A9Z3_9BACI</name>
<dbReference type="OrthoDB" id="2967597at2"/>
<accession>A0A4Y9A9Z3</accession>
<evidence type="ECO:0000313" key="2">
    <source>
        <dbReference type="Proteomes" id="UP000298484"/>
    </source>
</evidence>
<comment type="caution">
    <text evidence="1">The sequence shown here is derived from an EMBL/GenBank/DDBJ whole genome shotgun (WGS) entry which is preliminary data.</text>
</comment>
<sequence>MGRISKNNRKYITKADMVESLSKTYQLYVLSELPLANIHILLDHYMWAWTEFDGKYKGCKWWSEKAYEQYTTRKENKTKGLIHDHVVPRDVIRNETFKILGNNSDDKQLFDFLNKHLIGCVITKEEDNAINELGLKSVLGCNLAHHTTWNRYDTAKIARKKVEW</sequence>
<evidence type="ECO:0000313" key="1">
    <source>
        <dbReference type="EMBL" id="TFJ91700.1"/>
    </source>
</evidence>
<dbReference type="EMBL" id="SRHY01000042">
    <property type="protein sequence ID" value="TFJ91700.1"/>
    <property type="molecule type" value="Genomic_DNA"/>
</dbReference>
<proteinExistence type="predicted"/>
<reference evidence="1 2" key="1">
    <citation type="submission" date="2019-03" db="EMBL/GenBank/DDBJ databases">
        <title>Genome sequence of Lentibacillus salicampi ATCC BAA-719.</title>
        <authorList>
            <person name="Maclea K.S."/>
            <person name="Simoes Junior M."/>
        </authorList>
    </citation>
    <scope>NUCLEOTIDE SEQUENCE [LARGE SCALE GENOMIC DNA]</scope>
    <source>
        <strain evidence="1 2">ATCC BAA-719</strain>
    </source>
</reference>
<keyword evidence="2" id="KW-1185">Reference proteome</keyword>
<dbReference type="AlphaFoldDB" id="A0A4Y9A9Z3"/>
<organism evidence="1 2">
    <name type="scientific">Lentibacillus salicampi</name>
    <dbReference type="NCBI Taxonomy" id="175306"/>
    <lineage>
        <taxon>Bacteria</taxon>
        <taxon>Bacillati</taxon>
        <taxon>Bacillota</taxon>
        <taxon>Bacilli</taxon>
        <taxon>Bacillales</taxon>
        <taxon>Bacillaceae</taxon>
        <taxon>Lentibacillus</taxon>
    </lineage>
</organism>
<dbReference type="Proteomes" id="UP000298484">
    <property type="component" value="Unassembled WGS sequence"/>
</dbReference>
<gene>
    <name evidence="1" type="ORF">E4U82_16365</name>
</gene>
<dbReference type="RefSeq" id="WP_135111247.1">
    <property type="nucleotide sequence ID" value="NZ_SRHY01000042.1"/>
</dbReference>